<evidence type="ECO:0000313" key="1">
    <source>
        <dbReference type="EMBL" id="CAB4189708.1"/>
    </source>
</evidence>
<reference evidence="1" key="1">
    <citation type="submission" date="2020-05" db="EMBL/GenBank/DDBJ databases">
        <authorList>
            <person name="Chiriac C."/>
            <person name="Salcher M."/>
            <person name="Ghai R."/>
            <person name="Kavagutti S V."/>
        </authorList>
    </citation>
    <scope>NUCLEOTIDE SEQUENCE</scope>
</reference>
<accession>A0A6J5R7P5</accession>
<name>A0A6J5R7P5_9CAUD</name>
<sequence>MSFTYAQLKQAIQDYTENTETTFVSNLPLFIRLSEERILKSVQITLFRKNAQGSVTSNNQFLNCPSDFLAPFSLSYTDASGNKNFLEFKDVSFLQEYNQNPSTTGTPKYYAQFDNSNFNLAPTPNSSFVVELHYFYRPASLTDGADSGTTWLSINAELTLLYGALIEAYVFMKGDPDLSATYDKRFQESLMGLKLLGEARQVTDEYRTGMVIRAKQ</sequence>
<dbReference type="InterPro" id="IPR056209">
    <property type="entry name" value="SU10_adaptor"/>
</dbReference>
<dbReference type="EMBL" id="LR797147">
    <property type="protein sequence ID" value="CAB4189708.1"/>
    <property type="molecule type" value="Genomic_DNA"/>
</dbReference>
<gene>
    <name evidence="1" type="ORF">UFOVP1202_5</name>
</gene>
<proteinExistence type="predicted"/>
<dbReference type="Pfam" id="PF24175">
    <property type="entry name" value="SU10_adaptor"/>
    <property type="match status" value="1"/>
</dbReference>
<protein>
    <submittedName>
        <fullName evidence="1">Uncharacterized protein</fullName>
    </submittedName>
</protein>
<organism evidence="1">
    <name type="scientific">uncultured Caudovirales phage</name>
    <dbReference type="NCBI Taxonomy" id="2100421"/>
    <lineage>
        <taxon>Viruses</taxon>
        <taxon>Duplodnaviria</taxon>
        <taxon>Heunggongvirae</taxon>
        <taxon>Uroviricota</taxon>
        <taxon>Caudoviricetes</taxon>
        <taxon>Peduoviridae</taxon>
        <taxon>Maltschvirus</taxon>
        <taxon>Maltschvirus maltsch</taxon>
    </lineage>
</organism>